<dbReference type="Pfam" id="PF13648">
    <property type="entry name" value="Lipocalin_4"/>
    <property type="match status" value="1"/>
</dbReference>
<evidence type="ECO:0000313" key="2">
    <source>
        <dbReference type="EMBL" id="MBB6369540.1"/>
    </source>
</evidence>
<dbReference type="AlphaFoldDB" id="A0A841N7W5"/>
<feature type="domain" description="Lipocalin-like" evidence="1">
    <location>
        <begin position="31"/>
        <end position="130"/>
    </location>
</feature>
<dbReference type="PROSITE" id="PS51257">
    <property type="entry name" value="PROKAR_LIPOPROTEIN"/>
    <property type="match status" value="1"/>
</dbReference>
<protein>
    <recommendedName>
        <fullName evidence="1">Lipocalin-like domain-containing protein</fullName>
    </recommendedName>
</protein>
<reference evidence="2 3" key="1">
    <citation type="submission" date="2020-08" db="EMBL/GenBank/DDBJ databases">
        <title>Functional genomics of gut bacteria from endangered species of beetles.</title>
        <authorList>
            <person name="Carlos-Shanley C."/>
        </authorList>
    </citation>
    <scope>NUCLEOTIDE SEQUENCE [LARGE SCALE GENOMIC DNA]</scope>
    <source>
        <strain evidence="2 3">S00136</strain>
    </source>
</reference>
<comment type="caution">
    <text evidence="2">The sequence shown here is derived from an EMBL/GenBank/DDBJ whole genome shotgun (WGS) entry which is preliminary data.</text>
</comment>
<sequence>MKKQLLLFAFSALALTSCKDDNIEAYELEMMSGDWKVSKIETISGKDNKTVIKTETPSACEAKNILHFRSDYYTSYTFYAGTTAADCIQAGITEGKYTYTEESKLLSIKNDNDTERWYRVEVLTSHDLKLAHLFGTSDQNGDGIADLTYVSYKR</sequence>
<dbReference type="InterPro" id="IPR024311">
    <property type="entry name" value="Lipocalin-like"/>
</dbReference>
<name>A0A841N7W5_9FLAO</name>
<dbReference type="EMBL" id="JACHLC010000001">
    <property type="protein sequence ID" value="MBB6369540.1"/>
    <property type="molecule type" value="Genomic_DNA"/>
</dbReference>
<organism evidence="2 3">
    <name type="scientific">Chryseobacterium shigense</name>
    <dbReference type="NCBI Taxonomy" id="297244"/>
    <lineage>
        <taxon>Bacteria</taxon>
        <taxon>Pseudomonadati</taxon>
        <taxon>Bacteroidota</taxon>
        <taxon>Flavobacteriia</taxon>
        <taxon>Flavobacteriales</taxon>
        <taxon>Weeksellaceae</taxon>
        <taxon>Chryseobacterium group</taxon>
        <taxon>Chryseobacterium</taxon>
    </lineage>
</organism>
<evidence type="ECO:0000313" key="3">
    <source>
        <dbReference type="Proteomes" id="UP000589738"/>
    </source>
</evidence>
<gene>
    <name evidence="2" type="ORF">HNP36_000593</name>
</gene>
<dbReference type="Proteomes" id="UP000589738">
    <property type="component" value="Unassembled WGS sequence"/>
</dbReference>
<keyword evidence="3" id="KW-1185">Reference proteome</keyword>
<evidence type="ECO:0000259" key="1">
    <source>
        <dbReference type="Pfam" id="PF13648"/>
    </source>
</evidence>
<dbReference type="RefSeq" id="WP_184160569.1">
    <property type="nucleotide sequence ID" value="NZ_JACHLC010000001.1"/>
</dbReference>
<proteinExistence type="predicted"/>
<accession>A0A841N7W5</accession>